<organism evidence="2 3">
    <name type="scientific">Cuscuta epithymum</name>
    <dbReference type="NCBI Taxonomy" id="186058"/>
    <lineage>
        <taxon>Eukaryota</taxon>
        <taxon>Viridiplantae</taxon>
        <taxon>Streptophyta</taxon>
        <taxon>Embryophyta</taxon>
        <taxon>Tracheophyta</taxon>
        <taxon>Spermatophyta</taxon>
        <taxon>Magnoliopsida</taxon>
        <taxon>eudicotyledons</taxon>
        <taxon>Gunneridae</taxon>
        <taxon>Pentapetalae</taxon>
        <taxon>asterids</taxon>
        <taxon>lamiids</taxon>
        <taxon>Solanales</taxon>
        <taxon>Convolvulaceae</taxon>
        <taxon>Cuscuteae</taxon>
        <taxon>Cuscuta</taxon>
        <taxon>Cuscuta subgen. Cuscuta</taxon>
    </lineage>
</organism>
<sequence>MSASPLRIAEFLSPQDLPQVYSHPAQTIDLMESGSGSPLTTLMKAESKLYTTLTLGWDPEYDITQTMESPQDHPEDSETYDGQSIHPTTQSI</sequence>
<accession>A0AAV0FT52</accession>
<dbReference type="Proteomes" id="UP001152523">
    <property type="component" value="Unassembled WGS sequence"/>
</dbReference>
<evidence type="ECO:0000313" key="2">
    <source>
        <dbReference type="EMBL" id="CAH9138793.1"/>
    </source>
</evidence>
<dbReference type="EMBL" id="CAMAPF010001012">
    <property type="protein sequence ID" value="CAH9138793.1"/>
    <property type="molecule type" value="Genomic_DNA"/>
</dbReference>
<feature type="non-terminal residue" evidence="2">
    <location>
        <position position="92"/>
    </location>
</feature>
<keyword evidence="3" id="KW-1185">Reference proteome</keyword>
<name>A0AAV0FT52_9ASTE</name>
<evidence type="ECO:0000313" key="3">
    <source>
        <dbReference type="Proteomes" id="UP001152523"/>
    </source>
</evidence>
<feature type="compositionally biased region" description="Polar residues" evidence="1">
    <location>
        <begin position="80"/>
        <end position="92"/>
    </location>
</feature>
<dbReference type="AlphaFoldDB" id="A0AAV0FT52"/>
<feature type="region of interest" description="Disordered" evidence="1">
    <location>
        <begin position="64"/>
        <end position="92"/>
    </location>
</feature>
<evidence type="ECO:0000256" key="1">
    <source>
        <dbReference type="SAM" id="MobiDB-lite"/>
    </source>
</evidence>
<comment type="caution">
    <text evidence="2">The sequence shown here is derived from an EMBL/GenBank/DDBJ whole genome shotgun (WGS) entry which is preliminary data.</text>
</comment>
<gene>
    <name evidence="2" type="ORF">CEPIT_LOCUS37092</name>
</gene>
<proteinExistence type="predicted"/>
<protein>
    <submittedName>
        <fullName evidence="2">Uncharacterized protein</fullName>
    </submittedName>
</protein>
<reference evidence="2" key="1">
    <citation type="submission" date="2022-07" db="EMBL/GenBank/DDBJ databases">
        <authorList>
            <person name="Macas J."/>
            <person name="Novak P."/>
            <person name="Neumann P."/>
        </authorList>
    </citation>
    <scope>NUCLEOTIDE SEQUENCE</scope>
</reference>